<dbReference type="AlphaFoldDB" id="A0A6A4IR92"/>
<dbReference type="PANTHER" id="PTHR42663:SF6">
    <property type="entry name" value="HYDROLASE C777.06C-RELATED"/>
    <property type="match status" value="1"/>
</dbReference>
<evidence type="ECO:0000259" key="1">
    <source>
        <dbReference type="Pfam" id="PF12706"/>
    </source>
</evidence>
<accession>A0A6A4IR92</accession>
<reference evidence="2" key="1">
    <citation type="journal article" date="2019" name="Environ. Microbiol.">
        <title>Fungal ecological strategies reflected in gene transcription - a case study of two litter decomposers.</title>
        <authorList>
            <person name="Barbi F."/>
            <person name="Kohler A."/>
            <person name="Barry K."/>
            <person name="Baskaran P."/>
            <person name="Daum C."/>
            <person name="Fauchery L."/>
            <person name="Ihrmark K."/>
            <person name="Kuo A."/>
            <person name="LaButti K."/>
            <person name="Lipzen A."/>
            <person name="Morin E."/>
            <person name="Grigoriev I.V."/>
            <person name="Henrissat B."/>
            <person name="Lindahl B."/>
            <person name="Martin F."/>
        </authorList>
    </citation>
    <scope>NUCLEOTIDE SEQUENCE</scope>
    <source>
        <strain evidence="2">JB14</strain>
    </source>
</reference>
<dbReference type="PANTHER" id="PTHR42663">
    <property type="entry name" value="HYDROLASE C777.06C-RELATED-RELATED"/>
    <property type="match status" value="1"/>
</dbReference>
<dbReference type="EMBL" id="ML769384">
    <property type="protein sequence ID" value="KAE9410655.1"/>
    <property type="molecule type" value="Genomic_DNA"/>
</dbReference>
<dbReference type="CDD" id="cd16279">
    <property type="entry name" value="metallo-hydrolase-like_MBL-fold"/>
    <property type="match status" value="1"/>
</dbReference>
<sequence>MAIAIPSPSPSPSAPMEFIFLGTGTSSSVPHVDCLTRPRDDPNPCRTCLSTLTPEGKKNIRRNTSGVVRTKAKDGSDVTIVIDAGKTFQAAAVEWFPQYGLRKIDALLITHPHADAMNGLDDLRGWTLGGSIQSYIDVYVSDHTFKEVQRSFPYLVSKEYASGGGDVPEFVWHIIEDKVPFEINDTGIFVTGFSVHHGRIFSPVPSPAFMFTPEGTGTTTTPSEPLEQALDLLSVNGSAQKKNDDIIHPYLCFGFKIQDEIVYLSDVSHIPEDAWAIIHNKKGREGRPLPLCILDCLHLSPHTSHFGLHESITAARQISATRTYLTGFSHKLSHDEYVKITEVVGGATVDESSLTDMEKQGLELIETGGEAFWVRPAHDGLRVILDEGVPRDDTYT</sequence>
<proteinExistence type="predicted"/>
<dbReference type="InterPro" id="IPR036866">
    <property type="entry name" value="RibonucZ/Hydroxyglut_hydro"/>
</dbReference>
<dbReference type="Pfam" id="PF12706">
    <property type="entry name" value="Lactamase_B_2"/>
    <property type="match status" value="1"/>
</dbReference>
<gene>
    <name evidence="2" type="ORF">BT96DRAFT_234011</name>
</gene>
<dbReference type="OrthoDB" id="341300at2759"/>
<dbReference type="InterPro" id="IPR001279">
    <property type="entry name" value="Metallo-B-lactamas"/>
</dbReference>
<dbReference type="Gene3D" id="3.60.15.10">
    <property type="entry name" value="Ribonuclease Z/Hydroxyacylglutathione hydrolase-like"/>
    <property type="match status" value="1"/>
</dbReference>
<dbReference type="Proteomes" id="UP000799118">
    <property type="component" value="Unassembled WGS sequence"/>
</dbReference>
<keyword evidence="3" id="KW-1185">Reference proteome</keyword>
<protein>
    <recommendedName>
        <fullName evidence="1">Metallo-beta-lactamase domain-containing protein</fullName>
    </recommendedName>
</protein>
<evidence type="ECO:0000313" key="3">
    <source>
        <dbReference type="Proteomes" id="UP000799118"/>
    </source>
</evidence>
<evidence type="ECO:0000313" key="2">
    <source>
        <dbReference type="EMBL" id="KAE9410655.1"/>
    </source>
</evidence>
<name>A0A6A4IR92_9AGAR</name>
<organism evidence="2 3">
    <name type="scientific">Gymnopus androsaceus JB14</name>
    <dbReference type="NCBI Taxonomy" id="1447944"/>
    <lineage>
        <taxon>Eukaryota</taxon>
        <taxon>Fungi</taxon>
        <taxon>Dikarya</taxon>
        <taxon>Basidiomycota</taxon>
        <taxon>Agaricomycotina</taxon>
        <taxon>Agaricomycetes</taxon>
        <taxon>Agaricomycetidae</taxon>
        <taxon>Agaricales</taxon>
        <taxon>Marasmiineae</taxon>
        <taxon>Omphalotaceae</taxon>
        <taxon>Gymnopus</taxon>
    </lineage>
</organism>
<dbReference type="SUPFAM" id="SSF56281">
    <property type="entry name" value="Metallo-hydrolase/oxidoreductase"/>
    <property type="match status" value="1"/>
</dbReference>
<feature type="domain" description="Metallo-beta-lactamase" evidence="1">
    <location>
        <begin position="79"/>
        <end position="201"/>
    </location>
</feature>